<feature type="compositionally biased region" description="Basic residues" evidence="1">
    <location>
        <begin position="108"/>
        <end position="118"/>
    </location>
</feature>
<proteinExistence type="predicted"/>
<accession>A0A4D4N4D0</accession>
<feature type="compositionally biased region" description="Basic residues" evidence="1">
    <location>
        <begin position="56"/>
        <end position="65"/>
    </location>
</feature>
<protein>
    <submittedName>
        <fullName evidence="2">Uncharacterized protein</fullName>
    </submittedName>
</protein>
<name>A0A4D4N4D0_STRAX</name>
<comment type="caution">
    <text evidence="2">The sequence shown here is derived from an EMBL/GenBank/DDBJ whole genome shotgun (WGS) entry which is preliminary data.</text>
</comment>
<reference evidence="2 3" key="1">
    <citation type="submission" date="2019-04" db="EMBL/GenBank/DDBJ databases">
        <title>Draft genome sequences of Streptomyces avermitilis ATCC 31267.</title>
        <authorList>
            <person name="Komaki H."/>
            <person name="Tamura T."/>
            <person name="Hosoyama A."/>
        </authorList>
    </citation>
    <scope>NUCLEOTIDE SEQUENCE [LARGE SCALE GENOMIC DNA]</scope>
    <source>
        <strain evidence="2 3">ATCC 31267</strain>
    </source>
</reference>
<feature type="region of interest" description="Disordered" evidence="1">
    <location>
        <begin position="108"/>
        <end position="127"/>
    </location>
</feature>
<evidence type="ECO:0000256" key="1">
    <source>
        <dbReference type="SAM" id="MobiDB-lite"/>
    </source>
</evidence>
<organism evidence="2 3">
    <name type="scientific">Streptomyces avermitilis</name>
    <dbReference type="NCBI Taxonomy" id="33903"/>
    <lineage>
        <taxon>Bacteria</taxon>
        <taxon>Bacillati</taxon>
        <taxon>Actinomycetota</taxon>
        <taxon>Actinomycetes</taxon>
        <taxon>Kitasatosporales</taxon>
        <taxon>Streptomycetaceae</taxon>
        <taxon>Streptomyces</taxon>
    </lineage>
</organism>
<evidence type="ECO:0000313" key="2">
    <source>
        <dbReference type="EMBL" id="GDY79382.1"/>
    </source>
</evidence>
<feature type="region of interest" description="Disordered" evidence="1">
    <location>
        <begin position="28"/>
        <end position="74"/>
    </location>
</feature>
<dbReference type="EMBL" id="BJHY01000002">
    <property type="protein sequence ID" value="GDY79382.1"/>
    <property type="molecule type" value="Genomic_DNA"/>
</dbReference>
<dbReference type="Proteomes" id="UP000299211">
    <property type="component" value="Unassembled WGS sequence"/>
</dbReference>
<gene>
    <name evidence="2" type="ORF">SAV31267_088670</name>
</gene>
<sequence>MTRVLVVEDGPQFVRALVINLRARRYGADAAPTAPPRSAVPPRAGPKWSSSTWAARHGRHGRHQGPARLDPCPPALRRRMAHANICNSEKADAAHVLLRLLGVDRCGGHRQRRARLPRAARETGAAN</sequence>
<dbReference type="AlphaFoldDB" id="A0A4D4N4D0"/>
<evidence type="ECO:0000313" key="3">
    <source>
        <dbReference type="Proteomes" id="UP000299211"/>
    </source>
</evidence>